<organism evidence="2 3">
    <name type="scientific">Triticum turgidum subsp. durum</name>
    <name type="common">Durum wheat</name>
    <name type="synonym">Triticum durum</name>
    <dbReference type="NCBI Taxonomy" id="4567"/>
    <lineage>
        <taxon>Eukaryota</taxon>
        <taxon>Viridiplantae</taxon>
        <taxon>Streptophyta</taxon>
        <taxon>Embryophyta</taxon>
        <taxon>Tracheophyta</taxon>
        <taxon>Spermatophyta</taxon>
        <taxon>Magnoliopsida</taxon>
        <taxon>Liliopsida</taxon>
        <taxon>Poales</taxon>
        <taxon>Poaceae</taxon>
        <taxon>BOP clade</taxon>
        <taxon>Pooideae</taxon>
        <taxon>Triticodae</taxon>
        <taxon>Triticeae</taxon>
        <taxon>Triticinae</taxon>
        <taxon>Triticum</taxon>
    </lineage>
</organism>
<sequence>MVVVSLFTVIRIIKILIMVFPLLQSHRLHYLLPLERNCGSWVYWMIFLIDILKIAWFNTWAFYYEYRICPCKMKLFSSTTWL</sequence>
<dbReference type="Proteomes" id="UP000324705">
    <property type="component" value="Chromosome 5A"/>
</dbReference>
<proteinExistence type="predicted"/>
<keyword evidence="1" id="KW-1133">Transmembrane helix</keyword>
<evidence type="ECO:0000256" key="1">
    <source>
        <dbReference type="SAM" id="Phobius"/>
    </source>
</evidence>
<keyword evidence="1" id="KW-0472">Membrane</keyword>
<keyword evidence="1" id="KW-0812">Transmembrane</keyword>
<accession>A0A9R0WLI4</accession>
<dbReference type="Gramene" id="TRITD5Av1G080320.1">
    <property type="protein sequence ID" value="TRITD5Av1G080320.1"/>
    <property type="gene ID" value="TRITD5Av1G080320"/>
</dbReference>
<protein>
    <submittedName>
        <fullName evidence="2">Uncharacterized protein</fullName>
    </submittedName>
</protein>
<keyword evidence="3" id="KW-1185">Reference proteome</keyword>
<dbReference type="EMBL" id="LT934119">
    <property type="protein sequence ID" value="VAI15090.1"/>
    <property type="molecule type" value="Genomic_DNA"/>
</dbReference>
<feature type="transmembrane region" description="Helical" evidence="1">
    <location>
        <begin position="12"/>
        <end position="29"/>
    </location>
</feature>
<evidence type="ECO:0000313" key="2">
    <source>
        <dbReference type="EMBL" id="VAI15090.1"/>
    </source>
</evidence>
<reference evidence="2 3" key="1">
    <citation type="submission" date="2017-09" db="EMBL/GenBank/DDBJ databases">
        <authorList>
            <consortium name="International Durum Wheat Genome Sequencing Consortium (IDWGSC)"/>
            <person name="Milanesi L."/>
        </authorList>
    </citation>
    <scope>NUCLEOTIDE SEQUENCE [LARGE SCALE GENOMIC DNA]</scope>
    <source>
        <strain evidence="3">cv. Svevo</strain>
    </source>
</reference>
<name>A0A9R0WLI4_TRITD</name>
<dbReference type="AlphaFoldDB" id="A0A9R0WLI4"/>
<feature type="transmembrane region" description="Helical" evidence="1">
    <location>
        <begin position="41"/>
        <end position="64"/>
    </location>
</feature>
<gene>
    <name evidence="2" type="ORF">TRITD_5Av1G080320</name>
</gene>
<evidence type="ECO:0000313" key="3">
    <source>
        <dbReference type="Proteomes" id="UP000324705"/>
    </source>
</evidence>